<keyword evidence="1" id="KW-1185">Reference proteome</keyword>
<organism evidence="1 2">
    <name type="scientific">Plectus sambesii</name>
    <dbReference type="NCBI Taxonomy" id="2011161"/>
    <lineage>
        <taxon>Eukaryota</taxon>
        <taxon>Metazoa</taxon>
        <taxon>Ecdysozoa</taxon>
        <taxon>Nematoda</taxon>
        <taxon>Chromadorea</taxon>
        <taxon>Plectida</taxon>
        <taxon>Plectina</taxon>
        <taxon>Plectoidea</taxon>
        <taxon>Plectidae</taxon>
        <taxon>Plectus</taxon>
    </lineage>
</organism>
<evidence type="ECO:0000313" key="2">
    <source>
        <dbReference type="WBParaSite" id="PSAMB.scaffold2063size25640.g16304.t1"/>
    </source>
</evidence>
<protein>
    <submittedName>
        <fullName evidence="2">Secreted protein</fullName>
    </submittedName>
</protein>
<accession>A0A914VIX3</accession>
<dbReference type="WBParaSite" id="PSAMB.scaffold2063size25640.g16304.t1">
    <property type="protein sequence ID" value="PSAMB.scaffold2063size25640.g16304.t1"/>
    <property type="gene ID" value="PSAMB.scaffold2063size25640.g16304"/>
</dbReference>
<sequence length="97" mass="10690">MIDRLYVQMCVFAAIRWNKTSANRSGTKRLSTSVEAAVWRNRPAIERSPTTTTTHIAEGCELCTQRSATKVRSSVLAPTVRPVCPLHGTLGRFGSID</sequence>
<dbReference type="AlphaFoldDB" id="A0A914VIX3"/>
<evidence type="ECO:0000313" key="1">
    <source>
        <dbReference type="Proteomes" id="UP000887566"/>
    </source>
</evidence>
<name>A0A914VIX3_9BILA</name>
<dbReference type="Proteomes" id="UP000887566">
    <property type="component" value="Unplaced"/>
</dbReference>
<reference evidence="2" key="1">
    <citation type="submission" date="2022-11" db="UniProtKB">
        <authorList>
            <consortium name="WormBaseParasite"/>
        </authorList>
    </citation>
    <scope>IDENTIFICATION</scope>
</reference>
<proteinExistence type="predicted"/>